<proteinExistence type="predicted"/>
<comment type="subcellular location">
    <subcellularLocation>
        <location evidence="1">Membrane</location>
    </subcellularLocation>
</comment>
<dbReference type="GO" id="GO:0035556">
    <property type="term" value="P:intracellular signal transduction"/>
    <property type="evidence" value="ECO:0007669"/>
    <property type="project" value="InterPro"/>
</dbReference>
<dbReference type="InterPro" id="IPR001054">
    <property type="entry name" value="A/G_cyclase"/>
</dbReference>
<evidence type="ECO:0000313" key="8">
    <source>
        <dbReference type="EMBL" id="OHT03189.1"/>
    </source>
</evidence>
<dbReference type="Proteomes" id="UP000179807">
    <property type="component" value="Unassembled WGS sequence"/>
</dbReference>
<sequence>MCFIICIHNEAQLINHRQEAEKAKAKSEKLLFHILPRDIVNRLHQGETEISFVVPSASIIFIDIVKLSSYSETLSPSEIMANLSLIFSTFDRYNANFNLIHKIKLIGDVYMAAGGLFKPNEPPVNHAQQIIQFGIDSILSFEEINTLLNSTLQIRVGVNTDGPLIRGVLGTDKPVFNIIGYPINVASRLHSTGILSTVQITQSTYDLVSDLHFVFEKRGEIMLKGKGTKTTYIVRHFSYDAMTSRDRSCSPFEFSGTETM</sequence>
<evidence type="ECO:0000256" key="1">
    <source>
        <dbReference type="ARBA" id="ARBA00004370"/>
    </source>
</evidence>
<dbReference type="SUPFAM" id="SSF55073">
    <property type="entry name" value="Nucleotide cyclase"/>
    <property type="match status" value="1"/>
</dbReference>
<dbReference type="InterPro" id="IPR050401">
    <property type="entry name" value="Cyclic_nucleotide_synthase"/>
</dbReference>
<protein>
    <recommendedName>
        <fullName evidence="7">Guanylate cyclase domain-containing protein</fullName>
    </recommendedName>
</protein>
<dbReference type="AlphaFoldDB" id="A0A1J4K121"/>
<dbReference type="InterPro" id="IPR029787">
    <property type="entry name" value="Nucleotide_cyclase"/>
</dbReference>
<evidence type="ECO:0000256" key="3">
    <source>
        <dbReference type="ARBA" id="ARBA00022741"/>
    </source>
</evidence>
<dbReference type="CDD" id="cd07302">
    <property type="entry name" value="CHD"/>
    <property type="match status" value="1"/>
</dbReference>
<keyword evidence="4" id="KW-1133">Transmembrane helix</keyword>
<accession>A0A1J4K121</accession>
<dbReference type="PANTHER" id="PTHR11920">
    <property type="entry name" value="GUANYLYL CYCLASE"/>
    <property type="match status" value="1"/>
</dbReference>
<dbReference type="PROSITE" id="PS50125">
    <property type="entry name" value="GUANYLATE_CYCLASE_2"/>
    <property type="match status" value="1"/>
</dbReference>
<dbReference type="GO" id="GO:0000166">
    <property type="term" value="F:nucleotide binding"/>
    <property type="evidence" value="ECO:0007669"/>
    <property type="project" value="UniProtKB-KW"/>
</dbReference>
<name>A0A1J4K121_9EUKA</name>
<dbReference type="GeneID" id="94841518"/>
<comment type="caution">
    <text evidence="8">The sequence shown here is derived from an EMBL/GenBank/DDBJ whole genome shotgun (WGS) entry which is preliminary data.</text>
</comment>
<keyword evidence="3" id="KW-0547">Nucleotide-binding</keyword>
<keyword evidence="6" id="KW-0456">Lyase</keyword>
<keyword evidence="5" id="KW-0472">Membrane</keyword>
<dbReference type="SMART" id="SM00044">
    <property type="entry name" value="CYCc"/>
    <property type="match status" value="1"/>
</dbReference>
<dbReference type="RefSeq" id="XP_068356325.1">
    <property type="nucleotide sequence ID" value="XM_068506814.1"/>
</dbReference>
<evidence type="ECO:0000256" key="4">
    <source>
        <dbReference type="ARBA" id="ARBA00022989"/>
    </source>
</evidence>
<dbReference type="OrthoDB" id="60033at2759"/>
<feature type="domain" description="Guanylate cyclase" evidence="7">
    <location>
        <begin position="58"/>
        <end position="190"/>
    </location>
</feature>
<dbReference type="Gene3D" id="3.30.70.1230">
    <property type="entry name" value="Nucleotide cyclase"/>
    <property type="match status" value="1"/>
</dbReference>
<dbReference type="GO" id="GO:0001653">
    <property type="term" value="F:peptide receptor activity"/>
    <property type="evidence" value="ECO:0007669"/>
    <property type="project" value="TreeGrafter"/>
</dbReference>
<dbReference type="EMBL" id="MLAK01000837">
    <property type="protein sequence ID" value="OHT03189.1"/>
    <property type="molecule type" value="Genomic_DNA"/>
</dbReference>
<gene>
    <name evidence="8" type="ORF">TRFO_29495</name>
</gene>
<evidence type="ECO:0000256" key="5">
    <source>
        <dbReference type="ARBA" id="ARBA00023136"/>
    </source>
</evidence>
<dbReference type="PANTHER" id="PTHR11920:SF335">
    <property type="entry name" value="GUANYLATE CYCLASE"/>
    <property type="match status" value="1"/>
</dbReference>
<dbReference type="GO" id="GO:0004016">
    <property type="term" value="F:adenylate cyclase activity"/>
    <property type="evidence" value="ECO:0007669"/>
    <property type="project" value="TreeGrafter"/>
</dbReference>
<dbReference type="GO" id="GO:0004383">
    <property type="term" value="F:guanylate cyclase activity"/>
    <property type="evidence" value="ECO:0007669"/>
    <property type="project" value="TreeGrafter"/>
</dbReference>
<dbReference type="Pfam" id="PF00211">
    <property type="entry name" value="Guanylate_cyc"/>
    <property type="match status" value="1"/>
</dbReference>
<evidence type="ECO:0000313" key="9">
    <source>
        <dbReference type="Proteomes" id="UP000179807"/>
    </source>
</evidence>
<dbReference type="VEuPathDB" id="TrichDB:TRFO_29495"/>
<reference evidence="8" key="1">
    <citation type="submission" date="2016-10" db="EMBL/GenBank/DDBJ databases">
        <authorList>
            <person name="Benchimol M."/>
            <person name="Almeida L.G."/>
            <person name="Vasconcelos A.T."/>
            <person name="Perreira-Neves A."/>
            <person name="Rosa I.A."/>
            <person name="Tasca T."/>
            <person name="Bogo M.R."/>
            <person name="de Souza W."/>
        </authorList>
    </citation>
    <scope>NUCLEOTIDE SEQUENCE [LARGE SCALE GENOMIC DNA]</scope>
    <source>
        <strain evidence="8">K</strain>
    </source>
</reference>
<organism evidence="8 9">
    <name type="scientific">Tritrichomonas foetus</name>
    <dbReference type="NCBI Taxonomy" id="1144522"/>
    <lineage>
        <taxon>Eukaryota</taxon>
        <taxon>Metamonada</taxon>
        <taxon>Parabasalia</taxon>
        <taxon>Tritrichomonadida</taxon>
        <taxon>Tritrichomonadidae</taxon>
        <taxon>Tritrichomonas</taxon>
    </lineage>
</organism>
<evidence type="ECO:0000259" key="7">
    <source>
        <dbReference type="PROSITE" id="PS50125"/>
    </source>
</evidence>
<dbReference type="GO" id="GO:0007168">
    <property type="term" value="P:receptor guanylyl cyclase signaling pathway"/>
    <property type="evidence" value="ECO:0007669"/>
    <property type="project" value="TreeGrafter"/>
</dbReference>
<keyword evidence="9" id="KW-1185">Reference proteome</keyword>
<evidence type="ECO:0000256" key="6">
    <source>
        <dbReference type="ARBA" id="ARBA00023239"/>
    </source>
</evidence>
<keyword evidence="2" id="KW-0812">Transmembrane</keyword>
<dbReference type="GO" id="GO:0005886">
    <property type="term" value="C:plasma membrane"/>
    <property type="evidence" value="ECO:0007669"/>
    <property type="project" value="TreeGrafter"/>
</dbReference>
<evidence type="ECO:0000256" key="2">
    <source>
        <dbReference type="ARBA" id="ARBA00022692"/>
    </source>
</evidence>